<dbReference type="PANTHER" id="PTHR39425:SF1">
    <property type="entry name" value="CYTOCHROME C7-LIKE DOMAIN-CONTAINING PROTEIN"/>
    <property type="match status" value="1"/>
</dbReference>
<dbReference type="CDD" id="cd08168">
    <property type="entry name" value="Cytochrom_C3"/>
    <property type="match status" value="1"/>
</dbReference>
<dbReference type="AlphaFoldDB" id="A0A172WU22"/>
<dbReference type="PANTHER" id="PTHR39425">
    <property type="entry name" value="LIPOPROTEIN CYTOCHROME C"/>
    <property type="match status" value="1"/>
</dbReference>
<dbReference type="Proteomes" id="UP000077787">
    <property type="component" value="Chromosome"/>
</dbReference>
<evidence type="ECO:0000313" key="1">
    <source>
        <dbReference type="EMBL" id="ANF26943.1"/>
    </source>
</evidence>
<organism evidence="1 2">
    <name type="scientific">Stutzerimonas stutzeri</name>
    <name type="common">Pseudomonas stutzeri</name>
    <dbReference type="NCBI Taxonomy" id="316"/>
    <lineage>
        <taxon>Bacteria</taxon>
        <taxon>Pseudomonadati</taxon>
        <taxon>Pseudomonadota</taxon>
        <taxon>Gammaproteobacteria</taxon>
        <taxon>Pseudomonadales</taxon>
        <taxon>Pseudomonadaceae</taxon>
        <taxon>Stutzerimonas</taxon>
    </lineage>
</organism>
<dbReference type="EMBL" id="CP015641">
    <property type="protein sequence ID" value="ANF26943.1"/>
    <property type="molecule type" value="Genomic_DNA"/>
</dbReference>
<evidence type="ECO:0000313" key="2">
    <source>
        <dbReference type="Proteomes" id="UP000077787"/>
    </source>
</evidence>
<protein>
    <submittedName>
        <fullName evidence="1">Cytochrome C</fullName>
    </submittedName>
</protein>
<gene>
    <name evidence="1" type="ORF">PS273GM_18280</name>
</gene>
<reference evidence="1 2" key="1">
    <citation type="submission" date="2016-05" db="EMBL/GenBank/DDBJ databases">
        <title>Genome sequence of Pseudomonas stutzeri 273 and identification of the exopolysaccharide biosynthesis locus.</title>
        <authorList>
            <person name="Wu S."/>
            <person name="Sun C."/>
        </authorList>
    </citation>
    <scope>NUCLEOTIDE SEQUENCE [LARGE SCALE GENOMIC DNA]</scope>
    <source>
        <strain evidence="1 2">273</strain>
    </source>
</reference>
<name>A0A172WU22_STUST</name>
<dbReference type="Gene3D" id="3.90.10.10">
    <property type="entry name" value="Cytochrome C3"/>
    <property type="match status" value="2"/>
</dbReference>
<dbReference type="InterPro" id="IPR003321">
    <property type="entry name" value="Cyt_c552"/>
</dbReference>
<dbReference type="InterPro" id="IPR036280">
    <property type="entry name" value="Multihaem_cyt_sf"/>
</dbReference>
<dbReference type="RefSeq" id="WP_052649194.1">
    <property type="nucleotide sequence ID" value="NZ_CP015641.1"/>
</dbReference>
<sequence>MAQLFPRTADMWLRLALLLLSFGLVGVFAAFVILSRSSYVTDQGWTVHQPVPFSHEHHAGALQIDCRYCHDNVETSAVAGLPPTHTCMSCHSQIWTGAEMLAPVRQSLVEGEPLRWNRVTELPDYVFFHHGVHVNAGVGCAECHGPVDRMPLMHKAEPFTMSWCLDCHQDPAPRLRPREAVTDMSWQYKGDRRELGEALMRKYHIGEGNLTHCYTCHR</sequence>
<dbReference type="Pfam" id="PF02335">
    <property type="entry name" value="Cytochrom_C552"/>
    <property type="match status" value="1"/>
</dbReference>
<proteinExistence type="predicted"/>
<accession>A0A172WU22</accession>
<dbReference type="GO" id="GO:0042597">
    <property type="term" value="C:periplasmic space"/>
    <property type="evidence" value="ECO:0007669"/>
    <property type="project" value="InterPro"/>
</dbReference>
<dbReference type="OrthoDB" id="9814800at2"/>
<dbReference type="GO" id="GO:0042279">
    <property type="term" value="F:nitrite reductase (cytochrome, ammonia-forming) activity"/>
    <property type="evidence" value="ECO:0007669"/>
    <property type="project" value="InterPro"/>
</dbReference>
<dbReference type="eggNOG" id="COG3880">
    <property type="taxonomic scope" value="Bacteria"/>
</dbReference>
<dbReference type="SUPFAM" id="SSF48695">
    <property type="entry name" value="Multiheme cytochromes"/>
    <property type="match status" value="1"/>
</dbReference>